<comment type="caution">
    <text evidence="1">The sequence shown here is derived from an EMBL/GenBank/DDBJ whole genome shotgun (WGS) entry which is preliminary data.</text>
</comment>
<evidence type="ECO:0000313" key="1">
    <source>
        <dbReference type="EMBL" id="MBX7270234.1"/>
    </source>
</evidence>
<dbReference type="Proteomes" id="UP000782475">
    <property type="component" value="Unassembled WGS sequence"/>
</dbReference>
<dbReference type="EMBL" id="JAHHFP010000001">
    <property type="protein sequence ID" value="MBX7270234.1"/>
    <property type="molecule type" value="Genomic_DNA"/>
</dbReference>
<evidence type="ECO:0000313" key="2">
    <source>
        <dbReference type="Proteomes" id="UP000782475"/>
    </source>
</evidence>
<reference evidence="1 2" key="1">
    <citation type="journal article" date="2021" name="Appl. Microbiol. Biotechnol.">
        <title>Biotechnological applications of marine bacteria in bioremediation of environments polluted with hydrocarbons and plastics.</title>
        <authorList>
            <person name="Muriel-Millan L.F."/>
            <person name="Millan-Lopez S."/>
            <person name="Pardo-Lopez L."/>
        </authorList>
    </citation>
    <scope>NUCLEOTIDE SEQUENCE [LARGE SCALE GENOMIC DNA]</scope>
    <source>
        <strain evidence="1 2">GOM4</strain>
    </source>
</reference>
<sequence>MKRAAVTSRSLRSLGYDPEQQVLEVEFSSGALYRYEEVPPDAVQALLEADSLGRHFNQVFKPQHYRYRRVERSCRERRG</sequence>
<organism evidence="1 2">
    <name type="scientific">Stutzerimonas chloritidismutans</name>
    <name type="common">Pseudomonas chloritidismutans</name>
    <dbReference type="NCBI Taxonomy" id="203192"/>
    <lineage>
        <taxon>Bacteria</taxon>
        <taxon>Pseudomonadati</taxon>
        <taxon>Pseudomonadota</taxon>
        <taxon>Gammaproteobacteria</taxon>
        <taxon>Pseudomonadales</taxon>
        <taxon>Pseudomonadaceae</taxon>
        <taxon>Stutzerimonas</taxon>
    </lineage>
</organism>
<gene>
    <name evidence="1" type="ORF">KJJ99_00235</name>
</gene>
<protein>
    <submittedName>
        <fullName evidence="1">KTSC domain-containing protein</fullName>
    </submittedName>
</protein>
<name>A0ACC5VCH6_STUCH</name>
<keyword evidence="2" id="KW-1185">Reference proteome</keyword>
<proteinExistence type="predicted"/>
<accession>A0ACC5VCH6</accession>